<name>A0A1J9PTV5_9EURO</name>
<dbReference type="VEuPathDB" id="FungiDB:AJ78_00689"/>
<protein>
    <submittedName>
        <fullName evidence="2">Uncharacterized protein</fullName>
    </submittedName>
</protein>
<dbReference type="EMBL" id="LGRN01000012">
    <property type="protein sequence ID" value="OJD19330.1"/>
    <property type="molecule type" value="Genomic_DNA"/>
</dbReference>
<feature type="compositionally biased region" description="Polar residues" evidence="1">
    <location>
        <begin position="154"/>
        <end position="165"/>
    </location>
</feature>
<feature type="compositionally biased region" description="Low complexity" evidence="1">
    <location>
        <begin position="170"/>
        <end position="196"/>
    </location>
</feature>
<proteinExistence type="predicted"/>
<organism evidence="2 3">
    <name type="scientific">Emergomyces pasteurianus Ep9510</name>
    <dbReference type="NCBI Taxonomy" id="1447872"/>
    <lineage>
        <taxon>Eukaryota</taxon>
        <taxon>Fungi</taxon>
        <taxon>Dikarya</taxon>
        <taxon>Ascomycota</taxon>
        <taxon>Pezizomycotina</taxon>
        <taxon>Eurotiomycetes</taxon>
        <taxon>Eurotiomycetidae</taxon>
        <taxon>Onygenales</taxon>
        <taxon>Ajellomycetaceae</taxon>
        <taxon>Emergomyces</taxon>
    </lineage>
</organism>
<feature type="region of interest" description="Disordered" evidence="1">
    <location>
        <begin position="154"/>
        <end position="219"/>
    </location>
</feature>
<dbReference type="AlphaFoldDB" id="A0A1J9PTV5"/>
<comment type="caution">
    <text evidence="2">The sequence shown here is derived from an EMBL/GenBank/DDBJ whole genome shotgun (WGS) entry which is preliminary data.</text>
</comment>
<evidence type="ECO:0000313" key="3">
    <source>
        <dbReference type="Proteomes" id="UP000182235"/>
    </source>
</evidence>
<accession>A0A1J9PTV5</accession>
<reference evidence="2 3" key="1">
    <citation type="submission" date="2015-07" db="EMBL/GenBank/DDBJ databases">
        <title>Emmonsia species relationships and genome sequence.</title>
        <authorList>
            <consortium name="The Broad Institute Genomics Platform"/>
            <person name="Cuomo C.A."/>
            <person name="Munoz J.F."/>
            <person name="Imamovic A."/>
            <person name="Priest M.E."/>
            <person name="Young S."/>
            <person name="Clay O.K."/>
            <person name="McEwen J.G."/>
        </authorList>
    </citation>
    <scope>NUCLEOTIDE SEQUENCE [LARGE SCALE GENOMIC DNA]</scope>
    <source>
        <strain evidence="2 3">UAMH 9510</strain>
    </source>
</reference>
<evidence type="ECO:0000313" key="2">
    <source>
        <dbReference type="EMBL" id="OJD19330.1"/>
    </source>
</evidence>
<sequence length="219" mass="22681">MGALPLGQKDHRTAGGSRPPPSTLLIEAPGGLPLHTPQIKLVKMKMMCGTLLTRQLRSLLEASGCSGCCTDYTSSTAGSYARKAQKTQKSTHALDSYETPPGGFKVKILSGFRKELDTELTAYATSPEQAQETPGPPAGCWAAARTSARQDIHTLTPTPTSTENEPLSRASNAPRPGSGAAGAAGAVGAAAGAARALTPIPKAKKARQAPIDLPRTQAR</sequence>
<dbReference type="Proteomes" id="UP000182235">
    <property type="component" value="Unassembled WGS sequence"/>
</dbReference>
<gene>
    <name evidence="2" type="ORF">AJ78_00689</name>
</gene>
<keyword evidence="3" id="KW-1185">Reference proteome</keyword>
<feature type="region of interest" description="Disordered" evidence="1">
    <location>
        <begin position="1"/>
        <end position="23"/>
    </location>
</feature>
<evidence type="ECO:0000256" key="1">
    <source>
        <dbReference type="SAM" id="MobiDB-lite"/>
    </source>
</evidence>